<evidence type="ECO:0008006" key="4">
    <source>
        <dbReference type="Google" id="ProtNLM"/>
    </source>
</evidence>
<feature type="transmembrane region" description="Helical" evidence="1">
    <location>
        <begin position="424"/>
        <end position="442"/>
    </location>
</feature>
<evidence type="ECO:0000313" key="2">
    <source>
        <dbReference type="EMBL" id="NIK72968.1"/>
    </source>
</evidence>
<proteinExistence type="predicted"/>
<dbReference type="EMBL" id="JAASRN010000001">
    <property type="protein sequence ID" value="NIK72968.1"/>
    <property type="molecule type" value="Genomic_DNA"/>
</dbReference>
<feature type="transmembrane region" description="Helical" evidence="1">
    <location>
        <begin position="385"/>
        <end position="404"/>
    </location>
</feature>
<name>A0A846MN30_9BACT</name>
<feature type="transmembrane region" description="Helical" evidence="1">
    <location>
        <begin position="304"/>
        <end position="324"/>
    </location>
</feature>
<keyword evidence="3" id="KW-1185">Reference proteome</keyword>
<dbReference type="Proteomes" id="UP000537126">
    <property type="component" value="Unassembled WGS sequence"/>
</dbReference>
<feature type="transmembrane region" description="Helical" evidence="1">
    <location>
        <begin position="177"/>
        <end position="196"/>
    </location>
</feature>
<keyword evidence="1" id="KW-1133">Transmembrane helix</keyword>
<evidence type="ECO:0000313" key="3">
    <source>
        <dbReference type="Proteomes" id="UP000537126"/>
    </source>
</evidence>
<reference evidence="2 3" key="1">
    <citation type="submission" date="2020-03" db="EMBL/GenBank/DDBJ databases">
        <title>Genomic Encyclopedia of Type Strains, Phase IV (KMG-IV): sequencing the most valuable type-strain genomes for metagenomic binning, comparative biology and taxonomic classification.</title>
        <authorList>
            <person name="Goeker M."/>
        </authorList>
    </citation>
    <scope>NUCLEOTIDE SEQUENCE [LARGE SCALE GENOMIC DNA]</scope>
    <source>
        <strain evidence="2 3">DSM 5718</strain>
    </source>
</reference>
<keyword evidence="1" id="KW-0812">Transmembrane</keyword>
<feature type="transmembrane region" description="Helical" evidence="1">
    <location>
        <begin position="56"/>
        <end position="76"/>
    </location>
</feature>
<sequence length="540" mass="62064">MQKLLGKRLCLAGGIFILLLLLLQSCTYEQLIGWISEHYALSHTQSQKLQELFPAWRWHAVRFVVASCPALLYLLLPRVWQNSLLLIKETNFELKSILFFYQQNTTARYTLAVTSLGIGIWYAFQTARFPLPHIDEAFGYVHLIRRGVLVCMSYYPGPNHHVLYYLLAACFDKLLPAFWAIKLPTLLATVALHALLMDTALRKLRLPAATATLLAVGFHSIEGLAVYATLGRGYLLQCFWLMLALRTLPALEASALARRLFLIAQGMAFYTLPTHLYAYFALAVACGWSYGFQKRWVWGLHLQILCLTALLYLPFVLTQGVFFWQSPFIASVSHTEWLRLFPNYLWSVLLFLFKNAFITILWLSIGMIYMITLSFKVISLKEEDCAALCLIGIPWAMAALQGFMPPTRVWLFLALPFWWMLARLSTYKWQLCLLYALLALWLQLHNAWTFRKSWANYFALHEAIAAIPAETRCIETRDDWVYTTLLYQKHTKQMPAQVAYPPQQAPCPTPALCLMPRDKSTIDGSRLVYANAYFAVYEKN</sequence>
<dbReference type="PROSITE" id="PS51257">
    <property type="entry name" value="PROKAR_LIPOPROTEIN"/>
    <property type="match status" value="1"/>
</dbReference>
<evidence type="ECO:0000256" key="1">
    <source>
        <dbReference type="SAM" id="Phobius"/>
    </source>
</evidence>
<feature type="transmembrane region" description="Helical" evidence="1">
    <location>
        <begin position="344"/>
        <end position="373"/>
    </location>
</feature>
<comment type="caution">
    <text evidence="2">The sequence shown here is derived from an EMBL/GenBank/DDBJ whole genome shotgun (WGS) entry which is preliminary data.</text>
</comment>
<keyword evidence="1" id="KW-0472">Membrane</keyword>
<protein>
    <recommendedName>
        <fullName evidence="4">Glycosyltransferase RgtA/B/C/D-like domain-containing protein</fullName>
    </recommendedName>
</protein>
<feature type="transmembrane region" description="Helical" evidence="1">
    <location>
        <begin position="106"/>
        <end position="124"/>
    </location>
</feature>
<gene>
    <name evidence="2" type="ORF">FHS56_000454</name>
</gene>
<dbReference type="AlphaFoldDB" id="A0A846MN30"/>
<accession>A0A846MN30</accession>
<feature type="transmembrane region" description="Helical" evidence="1">
    <location>
        <begin position="208"/>
        <end position="230"/>
    </location>
</feature>
<dbReference type="RefSeq" id="WP_166918252.1">
    <property type="nucleotide sequence ID" value="NZ_JAASRN010000001.1"/>
</dbReference>
<organism evidence="2 3">
    <name type="scientific">Thermonema lapsum</name>
    <dbReference type="NCBI Taxonomy" id="28195"/>
    <lineage>
        <taxon>Bacteria</taxon>
        <taxon>Pseudomonadati</taxon>
        <taxon>Bacteroidota</taxon>
        <taxon>Cytophagia</taxon>
        <taxon>Cytophagales</taxon>
        <taxon>Thermonemataceae</taxon>
        <taxon>Thermonema</taxon>
    </lineage>
</organism>